<dbReference type="InterPro" id="IPR050545">
    <property type="entry name" value="Mycobact_MmpL"/>
</dbReference>
<evidence type="ECO:0000313" key="8">
    <source>
        <dbReference type="EMBL" id="OKL50278.1"/>
    </source>
</evidence>
<evidence type="ECO:0000256" key="3">
    <source>
        <dbReference type="ARBA" id="ARBA00022692"/>
    </source>
</evidence>
<comment type="subcellular location">
    <subcellularLocation>
        <location evidence="1">Cell membrane</location>
        <topology evidence="1">Multi-pass membrane protein</topology>
    </subcellularLocation>
</comment>
<dbReference type="InterPro" id="IPR004869">
    <property type="entry name" value="MMPL_dom"/>
</dbReference>
<feature type="transmembrane region" description="Helical" evidence="6">
    <location>
        <begin position="654"/>
        <end position="673"/>
    </location>
</feature>
<keyword evidence="3 6" id="KW-0812">Transmembrane</keyword>
<organism evidence="8 9">
    <name type="scientific">Boudabousia marimammalium</name>
    <dbReference type="NCBI Taxonomy" id="156892"/>
    <lineage>
        <taxon>Bacteria</taxon>
        <taxon>Bacillati</taxon>
        <taxon>Actinomycetota</taxon>
        <taxon>Actinomycetes</taxon>
        <taxon>Actinomycetales</taxon>
        <taxon>Actinomycetaceae</taxon>
        <taxon>Boudabousia</taxon>
    </lineage>
</organism>
<evidence type="ECO:0000256" key="4">
    <source>
        <dbReference type="ARBA" id="ARBA00022989"/>
    </source>
</evidence>
<feature type="transmembrane region" description="Helical" evidence="6">
    <location>
        <begin position="581"/>
        <end position="604"/>
    </location>
</feature>
<keyword evidence="2" id="KW-1003">Cell membrane</keyword>
<gene>
    <name evidence="8" type="ORF">BM477_02500</name>
</gene>
<reference evidence="9" key="1">
    <citation type="submission" date="2016-11" db="EMBL/GenBank/DDBJ databases">
        <title>Actinomyces gypaetusis sp. nov. isolated from Gypaetus barbatus in Qinghai Tibet Plateau China.</title>
        <authorList>
            <person name="Meng X."/>
        </authorList>
    </citation>
    <scope>NUCLEOTIDE SEQUENCE [LARGE SCALE GENOMIC DNA]</scope>
    <source>
        <strain evidence="9">DSM 15383</strain>
    </source>
</reference>
<dbReference type="STRING" id="156892.BM477_02500"/>
<dbReference type="Pfam" id="PF03176">
    <property type="entry name" value="MMPL"/>
    <property type="match status" value="2"/>
</dbReference>
<proteinExistence type="predicted"/>
<dbReference type="PANTHER" id="PTHR33406">
    <property type="entry name" value="MEMBRANE PROTEIN MJ1562-RELATED"/>
    <property type="match status" value="1"/>
</dbReference>
<name>A0A1Q5PRR2_9ACTO</name>
<feature type="transmembrane region" description="Helical" evidence="6">
    <location>
        <begin position="167"/>
        <end position="186"/>
    </location>
</feature>
<feature type="transmembrane region" description="Helical" evidence="6">
    <location>
        <begin position="225"/>
        <end position="245"/>
    </location>
</feature>
<keyword evidence="4 6" id="KW-1133">Transmembrane helix</keyword>
<dbReference type="EMBL" id="MPDM01000002">
    <property type="protein sequence ID" value="OKL50278.1"/>
    <property type="molecule type" value="Genomic_DNA"/>
</dbReference>
<sequence>MSASLHQLGRLCVRRAKTVLTVWLAILITLFVGVASVGLNLDDSFTLENSESIAGMNILQEQLPQASGTNGQIVYESIDGKPITDHRDQILEFVEKSSKIKGVTYVANPFDSPDLWVSLNGKFAISQAQIADFTDAATAGPGMHENAKALDGVKVHLSKELTEVPGVLLSITEAFGVLLAMLILFLTFRSVVAAGLPIVSALIGVGAGMAGILLIAAFTDVSSTAPTLAVMLGLAVGIDYSLLILSRHRDHLAEGLSVEEAAGRALATSGSAVIFAGTTVIIALLGMFVVDIGFLTVMGVVSAMTVAFAVLVAITAIPAFAGLVGARLTPKPQKQSKAGQNRPTHPVADKWSNFIIRKPWLAIAGAVIIAALLTMPVTALGLALPDASFDPKDSEGRQTYELIAKEFGEGYNSPIVVIGDLITSTTPVEDAERLGDELKKIPGVEKVAIATIDQKASIAFAQLIPKHSQSDPRTTDLVNQIRNQRQNLEDTTQVSNLKVTGLTAVAIDISSSLSQAFLPFGLVVVGLSLILLMIVFRSVAVPITATLGYLISLASAMGVTGAVFGWGWGADLLNVTRTGPVISFMPIIVMGVLFGLAMDYQVFLVSRMREAHVRGADTDGTIREAFRGAGKVVTAAALIMFGVFAFFIPEGGVYVRPMAVALTVGIAVDAFLVRMTLIPALMKLLGERAWWLPAWLDRLLPQVDIEGEGLARAIDNDEWHLQHPDIVVRAENLSIKDEVSQIFSHYSFTAGEGINIIVEPDALRRAALTAALQGRLAVTAGLLSVLGQVLPDRESAVGMQTAEWEASSARRLQKAQLVVANQPPEQFWTELKAFPPRETGQTVMVLLADQSLAPVEIWDQATLIQPIESPLESPLTQGESQ</sequence>
<dbReference type="RefSeq" id="WP_075361103.1">
    <property type="nucleotide sequence ID" value="NZ_MPDM01000002.1"/>
</dbReference>
<dbReference type="SUPFAM" id="SSF82866">
    <property type="entry name" value="Multidrug efflux transporter AcrB transmembrane domain"/>
    <property type="match status" value="2"/>
</dbReference>
<feature type="transmembrane region" description="Helical" evidence="6">
    <location>
        <begin position="516"/>
        <end position="535"/>
    </location>
</feature>
<accession>A0A1Q5PRR2</accession>
<feature type="domain" description="SSD" evidence="7">
    <location>
        <begin position="191"/>
        <end position="323"/>
    </location>
</feature>
<feature type="transmembrane region" description="Helical" evidence="6">
    <location>
        <begin position="266"/>
        <end position="288"/>
    </location>
</feature>
<feature type="transmembrane region" description="Helical" evidence="6">
    <location>
        <begin position="20"/>
        <end position="41"/>
    </location>
</feature>
<evidence type="ECO:0000313" key="9">
    <source>
        <dbReference type="Proteomes" id="UP000186465"/>
    </source>
</evidence>
<evidence type="ECO:0000259" key="7">
    <source>
        <dbReference type="PROSITE" id="PS50156"/>
    </source>
</evidence>
<keyword evidence="5 6" id="KW-0472">Membrane</keyword>
<feature type="transmembrane region" description="Helical" evidence="6">
    <location>
        <begin position="360"/>
        <end position="384"/>
    </location>
</feature>
<comment type="caution">
    <text evidence="8">The sequence shown here is derived from an EMBL/GenBank/DDBJ whole genome shotgun (WGS) entry which is preliminary data.</text>
</comment>
<dbReference type="OrthoDB" id="7051771at2"/>
<evidence type="ECO:0000256" key="5">
    <source>
        <dbReference type="ARBA" id="ARBA00023136"/>
    </source>
</evidence>
<dbReference type="Gene3D" id="1.20.1640.10">
    <property type="entry name" value="Multidrug efflux transporter AcrB transmembrane domain"/>
    <property type="match status" value="2"/>
</dbReference>
<dbReference type="AlphaFoldDB" id="A0A1Q5PRR2"/>
<dbReference type="InterPro" id="IPR000731">
    <property type="entry name" value="SSD"/>
</dbReference>
<feature type="transmembrane region" description="Helical" evidence="6">
    <location>
        <begin position="198"/>
        <end position="219"/>
    </location>
</feature>
<dbReference type="PROSITE" id="PS50156">
    <property type="entry name" value="SSD"/>
    <property type="match status" value="1"/>
</dbReference>
<feature type="transmembrane region" description="Helical" evidence="6">
    <location>
        <begin position="625"/>
        <end position="648"/>
    </location>
</feature>
<evidence type="ECO:0000256" key="2">
    <source>
        <dbReference type="ARBA" id="ARBA00022475"/>
    </source>
</evidence>
<dbReference type="GO" id="GO:0005886">
    <property type="term" value="C:plasma membrane"/>
    <property type="evidence" value="ECO:0007669"/>
    <property type="project" value="UniProtKB-SubCell"/>
</dbReference>
<evidence type="ECO:0000256" key="1">
    <source>
        <dbReference type="ARBA" id="ARBA00004651"/>
    </source>
</evidence>
<evidence type="ECO:0000256" key="6">
    <source>
        <dbReference type="SAM" id="Phobius"/>
    </source>
</evidence>
<protein>
    <recommendedName>
        <fullName evidence="7">SSD domain-containing protein</fullName>
    </recommendedName>
</protein>
<dbReference type="Proteomes" id="UP000186465">
    <property type="component" value="Unassembled WGS sequence"/>
</dbReference>
<dbReference type="PANTHER" id="PTHR33406:SF13">
    <property type="entry name" value="MEMBRANE PROTEIN YDFJ"/>
    <property type="match status" value="1"/>
</dbReference>
<feature type="transmembrane region" description="Helical" evidence="6">
    <location>
        <begin position="547"/>
        <end position="569"/>
    </location>
</feature>
<keyword evidence="9" id="KW-1185">Reference proteome</keyword>
<feature type="transmembrane region" description="Helical" evidence="6">
    <location>
        <begin position="294"/>
        <end position="324"/>
    </location>
</feature>